<dbReference type="Pfam" id="PF00400">
    <property type="entry name" value="WD40"/>
    <property type="match status" value="1"/>
</dbReference>
<proteinExistence type="predicted"/>
<sequence>MSLSELTPKNTIKSFCTDGKIVYEKDQDFILGRCKGDIVFISSKTLDVEKTISHSEQDPFVAFDCKNGLLLAANKSGFVKLWDLDTSSFRKTLVSRFKNLSDIKISPSGELAALASFKNVVKVISISEGYVKQQLILKNSLNKLFWKDDFTILCCANDGNIIKWDLKTKLSQNRQNHYSAVTSLRFFESEGENLILSSARDKIVTLWKSENLKILKTFLVQEVC</sequence>
<feature type="repeat" description="WD" evidence="3">
    <location>
        <begin position="51"/>
        <end position="92"/>
    </location>
</feature>
<accession>A0ABV2AL22</accession>
<keyword evidence="5" id="KW-1185">Reference proteome</keyword>
<evidence type="ECO:0000256" key="2">
    <source>
        <dbReference type="ARBA" id="ARBA00022737"/>
    </source>
</evidence>
<dbReference type="SUPFAM" id="SSF50978">
    <property type="entry name" value="WD40 repeat-like"/>
    <property type="match status" value="1"/>
</dbReference>
<feature type="repeat" description="WD" evidence="3">
    <location>
        <begin position="174"/>
        <end position="217"/>
    </location>
</feature>
<dbReference type="InterPro" id="IPR050505">
    <property type="entry name" value="WDR55/POC1"/>
</dbReference>
<dbReference type="SMART" id="SM00320">
    <property type="entry name" value="WD40"/>
    <property type="match status" value="4"/>
</dbReference>
<name>A0ABV2AL22_9EUKA</name>
<dbReference type="InterPro" id="IPR015943">
    <property type="entry name" value="WD40/YVTN_repeat-like_dom_sf"/>
</dbReference>
<organism evidence="4 5">
    <name type="scientific">Bonamia ostreae</name>
    <dbReference type="NCBI Taxonomy" id="126728"/>
    <lineage>
        <taxon>Eukaryota</taxon>
        <taxon>Sar</taxon>
        <taxon>Rhizaria</taxon>
        <taxon>Endomyxa</taxon>
        <taxon>Ascetosporea</taxon>
        <taxon>Haplosporida</taxon>
        <taxon>Bonamia</taxon>
    </lineage>
</organism>
<comment type="caution">
    <text evidence="4">The sequence shown here is derived from an EMBL/GenBank/DDBJ whole genome shotgun (WGS) entry which is preliminary data.</text>
</comment>
<dbReference type="PROSITE" id="PS50082">
    <property type="entry name" value="WD_REPEATS_2"/>
    <property type="match status" value="2"/>
</dbReference>
<dbReference type="Gene3D" id="2.130.10.10">
    <property type="entry name" value="YVTN repeat-like/Quinoprotein amine dehydrogenase"/>
    <property type="match status" value="2"/>
</dbReference>
<gene>
    <name evidence="4" type="ORF">MHBO_001812</name>
</gene>
<evidence type="ECO:0000256" key="1">
    <source>
        <dbReference type="ARBA" id="ARBA00022574"/>
    </source>
</evidence>
<dbReference type="PANTHER" id="PTHR44019">
    <property type="entry name" value="WD REPEAT-CONTAINING PROTEIN 55"/>
    <property type="match status" value="1"/>
</dbReference>
<keyword evidence="2" id="KW-0677">Repeat</keyword>
<dbReference type="InterPro" id="IPR036322">
    <property type="entry name" value="WD40_repeat_dom_sf"/>
</dbReference>
<dbReference type="InterPro" id="IPR001680">
    <property type="entry name" value="WD40_rpt"/>
</dbReference>
<reference evidence="4 5" key="1">
    <citation type="journal article" date="2024" name="BMC Biol.">
        <title>Comparative genomics of Ascetosporea gives new insight into the evolutionary basis for animal parasitism in Rhizaria.</title>
        <authorList>
            <person name="Hiltunen Thoren M."/>
            <person name="Onut-Brannstrom I."/>
            <person name="Alfjorden A."/>
            <person name="Peckova H."/>
            <person name="Swords F."/>
            <person name="Hooper C."/>
            <person name="Holzer A.S."/>
            <person name="Bass D."/>
            <person name="Burki F."/>
        </authorList>
    </citation>
    <scope>NUCLEOTIDE SEQUENCE [LARGE SCALE GENOMIC DNA]</scope>
    <source>
        <strain evidence="4">20-A016</strain>
    </source>
</reference>
<protein>
    <submittedName>
        <fullName evidence="4">Uncharacterized protein</fullName>
    </submittedName>
</protein>
<dbReference type="Proteomes" id="UP001439008">
    <property type="component" value="Unassembled WGS sequence"/>
</dbReference>
<dbReference type="EMBL" id="JBDODL010000510">
    <property type="protein sequence ID" value="MES1920093.1"/>
    <property type="molecule type" value="Genomic_DNA"/>
</dbReference>
<dbReference type="PANTHER" id="PTHR44019:SF8">
    <property type="entry name" value="POC1 CENTRIOLAR PROTEIN HOMOLOG"/>
    <property type="match status" value="1"/>
</dbReference>
<evidence type="ECO:0000313" key="5">
    <source>
        <dbReference type="Proteomes" id="UP001439008"/>
    </source>
</evidence>
<keyword evidence="1 3" id="KW-0853">WD repeat</keyword>
<evidence type="ECO:0000256" key="3">
    <source>
        <dbReference type="PROSITE-ProRule" id="PRU00221"/>
    </source>
</evidence>
<evidence type="ECO:0000313" key="4">
    <source>
        <dbReference type="EMBL" id="MES1920093.1"/>
    </source>
</evidence>